<feature type="transmembrane region" description="Helical" evidence="1">
    <location>
        <begin position="171"/>
        <end position="201"/>
    </location>
</feature>
<keyword evidence="1" id="KW-0812">Transmembrane</keyword>
<protein>
    <submittedName>
        <fullName evidence="2">TIGR01906 family membrane protein</fullName>
    </submittedName>
</protein>
<gene>
    <name evidence="2" type="ORF">ACFORF_06030</name>
</gene>
<feature type="transmembrane region" description="Helical" evidence="1">
    <location>
        <begin position="129"/>
        <end position="151"/>
    </location>
</feature>
<evidence type="ECO:0000313" key="3">
    <source>
        <dbReference type="Proteomes" id="UP001595807"/>
    </source>
</evidence>
<evidence type="ECO:0000256" key="1">
    <source>
        <dbReference type="SAM" id="Phobius"/>
    </source>
</evidence>
<sequence>MKTKLSLISTVLTVLSLAILLTIYLAWLIYPWEVVSLGLTSWTGLDKATLLANFNHLMDYLTNPLSQVLNMPDFPSSASGLKHFADVKGLFHLTQTIFLITVIPTILFLKKSGQFKSLWIHSKTWWGLVVLPILIGGIGAVLGFETFFTVFHQLLFPGDSSWLFDPATDPVIMALPANFFLHCFLLFFVIYEILSLTLLCWSKAQQKQFKQGQKQSF</sequence>
<dbReference type="NCBIfam" id="TIGR01906">
    <property type="entry name" value="integ_TIGR01906"/>
    <property type="match status" value="1"/>
</dbReference>
<evidence type="ECO:0000313" key="2">
    <source>
        <dbReference type="EMBL" id="MFC3928128.1"/>
    </source>
</evidence>
<dbReference type="InterPro" id="IPR010178">
    <property type="entry name" value="Lit"/>
</dbReference>
<dbReference type="Pfam" id="PF07314">
    <property type="entry name" value="Lit"/>
    <property type="match status" value="1"/>
</dbReference>
<comment type="caution">
    <text evidence="2">The sequence shown here is derived from an EMBL/GenBank/DDBJ whole genome shotgun (WGS) entry which is preliminary data.</text>
</comment>
<feature type="transmembrane region" description="Helical" evidence="1">
    <location>
        <begin position="7"/>
        <end position="30"/>
    </location>
</feature>
<name>A0ABV8CVR0_9STRE</name>
<organism evidence="2 3">
    <name type="scientific">Streptococcus caprae</name>
    <dbReference type="NCBI Taxonomy" id="1640501"/>
    <lineage>
        <taxon>Bacteria</taxon>
        <taxon>Bacillati</taxon>
        <taxon>Bacillota</taxon>
        <taxon>Bacilli</taxon>
        <taxon>Lactobacillales</taxon>
        <taxon>Streptococcaceae</taxon>
        <taxon>Streptococcus</taxon>
    </lineage>
</organism>
<dbReference type="EMBL" id="JBHRZV010000045">
    <property type="protein sequence ID" value="MFC3928128.1"/>
    <property type="molecule type" value="Genomic_DNA"/>
</dbReference>
<dbReference type="Proteomes" id="UP001595807">
    <property type="component" value="Unassembled WGS sequence"/>
</dbReference>
<keyword evidence="3" id="KW-1185">Reference proteome</keyword>
<feature type="transmembrane region" description="Helical" evidence="1">
    <location>
        <begin position="89"/>
        <end position="109"/>
    </location>
</feature>
<reference evidence="3" key="1">
    <citation type="journal article" date="2019" name="Int. J. Syst. Evol. Microbiol.">
        <title>The Global Catalogue of Microorganisms (GCM) 10K type strain sequencing project: providing services to taxonomists for standard genome sequencing and annotation.</title>
        <authorList>
            <consortium name="The Broad Institute Genomics Platform"/>
            <consortium name="The Broad Institute Genome Sequencing Center for Infectious Disease"/>
            <person name="Wu L."/>
            <person name="Ma J."/>
        </authorList>
    </citation>
    <scope>NUCLEOTIDE SEQUENCE [LARGE SCALE GENOMIC DNA]</scope>
    <source>
        <strain evidence="3">CCUG 67170</strain>
    </source>
</reference>
<keyword evidence="1" id="KW-0472">Membrane</keyword>
<dbReference type="RefSeq" id="WP_380426390.1">
    <property type="nucleotide sequence ID" value="NZ_JBHRZV010000045.1"/>
</dbReference>
<accession>A0ABV8CVR0</accession>
<keyword evidence="1" id="KW-1133">Transmembrane helix</keyword>
<proteinExistence type="predicted"/>